<comment type="caution">
    <text evidence="2">The sequence shown here is derived from an EMBL/GenBank/DDBJ whole genome shotgun (WGS) entry which is preliminary data.</text>
</comment>
<dbReference type="Pfam" id="PF04326">
    <property type="entry name" value="SLFN_AlbA_2"/>
    <property type="match status" value="1"/>
</dbReference>
<dbReference type="PANTHER" id="PTHR30595:SF6">
    <property type="entry name" value="SCHLAFEN ALBA-2 DOMAIN-CONTAINING PROTEIN"/>
    <property type="match status" value="1"/>
</dbReference>
<dbReference type="Gene3D" id="3.30.950.30">
    <property type="entry name" value="Schlafen, AAA domain"/>
    <property type="match status" value="1"/>
</dbReference>
<organism evidence="2 3">
    <name type="scientific">Rhabdobacter roseus</name>
    <dbReference type="NCBI Taxonomy" id="1655419"/>
    <lineage>
        <taxon>Bacteria</taxon>
        <taxon>Pseudomonadati</taxon>
        <taxon>Bacteroidota</taxon>
        <taxon>Cytophagia</taxon>
        <taxon>Cytophagales</taxon>
        <taxon>Cytophagaceae</taxon>
        <taxon>Rhabdobacter</taxon>
    </lineage>
</organism>
<name>A0A840TQ22_9BACT</name>
<dbReference type="Proteomes" id="UP000557307">
    <property type="component" value="Unassembled WGS sequence"/>
</dbReference>
<feature type="domain" description="Schlafen AlbA-2" evidence="1">
    <location>
        <begin position="15"/>
        <end position="131"/>
    </location>
</feature>
<protein>
    <submittedName>
        <fullName evidence="2">Putative HTH transcriptional regulator</fullName>
    </submittedName>
</protein>
<reference evidence="2 3" key="1">
    <citation type="submission" date="2020-08" db="EMBL/GenBank/DDBJ databases">
        <title>Genomic Encyclopedia of Type Strains, Phase IV (KMG-IV): sequencing the most valuable type-strain genomes for metagenomic binning, comparative biology and taxonomic classification.</title>
        <authorList>
            <person name="Goeker M."/>
        </authorList>
    </citation>
    <scope>NUCLEOTIDE SEQUENCE [LARGE SCALE GENOMIC DNA]</scope>
    <source>
        <strain evidence="2 3">DSM 105074</strain>
    </source>
</reference>
<dbReference type="InterPro" id="IPR038461">
    <property type="entry name" value="Schlafen_AlbA_2_dom_sf"/>
</dbReference>
<dbReference type="InterPro" id="IPR007421">
    <property type="entry name" value="Schlafen_AlbA_2_dom"/>
</dbReference>
<dbReference type="AlphaFoldDB" id="A0A840TQ22"/>
<dbReference type="PANTHER" id="PTHR30595">
    <property type="entry name" value="GLPR-RELATED TRANSCRIPTIONAL REPRESSOR"/>
    <property type="match status" value="1"/>
</dbReference>
<dbReference type="EMBL" id="JACHGF010000001">
    <property type="protein sequence ID" value="MBB5282150.1"/>
    <property type="molecule type" value="Genomic_DNA"/>
</dbReference>
<keyword evidence="3" id="KW-1185">Reference proteome</keyword>
<sequence length="214" mass="24503">MMDLRMLKELVRQGEGQHLEFKLKANHPDRIVREIVAFANSGGGKLLIGVGDDKTIKGLKYADEDEFMLVRAIEKYCTPTIGYRIEKVPVSGDREVLVFYVPRSPDKPHYVKDVLGKQRAYVRVADKSVQASWEMREIMRRARKERDVRFSYGEKERKLMQLLDEKSSVTVDSYATTAGIPRNLASRTLVMLVLANVLEVHPDEVLDRFTMAMA</sequence>
<accession>A0A840TQ22</accession>
<evidence type="ECO:0000313" key="3">
    <source>
        <dbReference type="Proteomes" id="UP000557307"/>
    </source>
</evidence>
<proteinExistence type="predicted"/>
<gene>
    <name evidence="2" type="ORF">HNQ92_000271</name>
</gene>
<evidence type="ECO:0000259" key="1">
    <source>
        <dbReference type="Pfam" id="PF04326"/>
    </source>
</evidence>
<evidence type="ECO:0000313" key="2">
    <source>
        <dbReference type="EMBL" id="MBB5282150.1"/>
    </source>
</evidence>